<dbReference type="Proteomes" id="UP000001593">
    <property type="component" value="Unassembled WGS sequence"/>
</dbReference>
<dbReference type="HOGENOM" id="CLU_2266916_0_0_1"/>
<name>A7S5Q5_NEMVE</name>
<proteinExistence type="predicted"/>
<evidence type="ECO:0000313" key="2">
    <source>
        <dbReference type="EMBL" id="EDO40945.1"/>
    </source>
</evidence>
<protein>
    <submittedName>
        <fullName evidence="2">Uncharacterized protein</fullName>
    </submittedName>
</protein>
<organism evidence="2 3">
    <name type="scientific">Nematostella vectensis</name>
    <name type="common">Starlet sea anemone</name>
    <dbReference type="NCBI Taxonomy" id="45351"/>
    <lineage>
        <taxon>Eukaryota</taxon>
        <taxon>Metazoa</taxon>
        <taxon>Cnidaria</taxon>
        <taxon>Anthozoa</taxon>
        <taxon>Hexacorallia</taxon>
        <taxon>Actiniaria</taxon>
        <taxon>Edwardsiidae</taxon>
        <taxon>Nematostella</taxon>
    </lineage>
</organism>
<evidence type="ECO:0000313" key="3">
    <source>
        <dbReference type="Proteomes" id="UP000001593"/>
    </source>
</evidence>
<gene>
    <name evidence="2" type="ORF">NEMVEDRAFT_v1g243046</name>
</gene>
<feature type="region of interest" description="Disordered" evidence="1">
    <location>
        <begin position="1"/>
        <end position="56"/>
    </location>
</feature>
<reference evidence="2 3" key="1">
    <citation type="journal article" date="2007" name="Science">
        <title>Sea anemone genome reveals ancestral eumetazoan gene repertoire and genomic organization.</title>
        <authorList>
            <person name="Putnam N.H."/>
            <person name="Srivastava M."/>
            <person name="Hellsten U."/>
            <person name="Dirks B."/>
            <person name="Chapman J."/>
            <person name="Salamov A."/>
            <person name="Terry A."/>
            <person name="Shapiro H."/>
            <person name="Lindquist E."/>
            <person name="Kapitonov V.V."/>
            <person name="Jurka J."/>
            <person name="Genikhovich G."/>
            <person name="Grigoriev I.V."/>
            <person name="Lucas S.M."/>
            <person name="Steele R.E."/>
            <person name="Finnerty J.R."/>
            <person name="Technau U."/>
            <person name="Martindale M.Q."/>
            <person name="Rokhsar D.S."/>
        </authorList>
    </citation>
    <scope>NUCLEOTIDE SEQUENCE [LARGE SCALE GENOMIC DNA]</scope>
    <source>
        <strain evidence="3">CH2 X CH6</strain>
    </source>
</reference>
<dbReference type="InParanoid" id="A7S5Q5"/>
<sequence length="103" mass="11336">MKTRDRAPLAKDAVPLAEKRAPPVKGVDRQEGHQSKKEMPYDPLAEDHAPPAEDFAPLAEDNAPLADCVDRLAIDLSKLLETLGDLPQLAKGVDIWYVIILLE</sequence>
<dbReference type="EMBL" id="DS469584">
    <property type="protein sequence ID" value="EDO40945.1"/>
    <property type="molecule type" value="Genomic_DNA"/>
</dbReference>
<feature type="compositionally biased region" description="Basic and acidic residues" evidence="1">
    <location>
        <begin position="17"/>
        <end position="51"/>
    </location>
</feature>
<keyword evidence="3" id="KW-1185">Reference proteome</keyword>
<accession>A7S5Q5</accession>
<dbReference type="AlphaFoldDB" id="A7S5Q5"/>
<evidence type="ECO:0000256" key="1">
    <source>
        <dbReference type="SAM" id="MobiDB-lite"/>
    </source>
</evidence>